<gene>
    <name evidence="9" type="ORF">I7412_18885</name>
</gene>
<feature type="transmembrane region" description="Helical" evidence="8">
    <location>
        <begin position="413"/>
        <end position="431"/>
    </location>
</feature>
<dbReference type="GO" id="GO:0005886">
    <property type="term" value="C:plasma membrane"/>
    <property type="evidence" value="ECO:0007669"/>
    <property type="project" value="UniProtKB-SubCell"/>
</dbReference>
<protein>
    <submittedName>
        <fullName evidence="9">Lipopolysaccharide biosynthesis protein</fullName>
    </submittedName>
</protein>
<feature type="transmembrane region" description="Helical" evidence="8">
    <location>
        <begin position="479"/>
        <end position="496"/>
    </location>
</feature>
<comment type="caution">
    <text evidence="9">The sequence shown here is derived from an EMBL/GenBank/DDBJ whole genome shotgun (WGS) entry which is preliminary data.</text>
</comment>
<dbReference type="Pfam" id="PF13440">
    <property type="entry name" value="Polysacc_synt_3"/>
    <property type="match status" value="1"/>
</dbReference>
<evidence type="ECO:0000256" key="6">
    <source>
        <dbReference type="ARBA" id="ARBA00023136"/>
    </source>
</evidence>
<evidence type="ECO:0000256" key="8">
    <source>
        <dbReference type="SAM" id="Phobius"/>
    </source>
</evidence>
<feature type="transmembrane region" description="Helical" evidence="8">
    <location>
        <begin position="174"/>
        <end position="194"/>
    </location>
</feature>
<comment type="subcellular location">
    <subcellularLocation>
        <location evidence="1">Cell membrane</location>
        <topology evidence="1">Multi-pass membrane protein</topology>
    </subcellularLocation>
</comment>
<evidence type="ECO:0000256" key="3">
    <source>
        <dbReference type="ARBA" id="ARBA00022475"/>
    </source>
</evidence>
<sequence>MTAGGRGRGWASEDRRDAELAGLELVGDRPAPGPAAAWDPDAATMPHRLTPPAGGGDAEGDGLGRSVRRGLGFSLLNNAVSRVGTVVTGIVLARLLIPEDYGEFAVALVVLNALLSVNELGVSLAVVRWPTDPRMIARTVTTLALAGSGLLFAGTLLAAPAIAEQLGAPEAVRVIRLLAVSVFIDGLASVPAALLTRQFLQGRRMVADLTGLLANTGVTVGLAATGHGVYSLAFGYLAGNAVTAVLITAAAPYRVWPGFDRPAARQLIAFGLPLAGSSLLVFGVLNIDTMIVGSRLGAVELGFYTLAFNLSSWPVNMFSLAVRRVAMPAFARLSADQRRLQESFARSLGLLLAVALPSCALLAALATPVIRIVYGDRWAAAADALRWLAVLGAGRIAAELAYDLLVAAGRTRAVFAVQGAWLAALVPGLYLGAHLGGIGGVAAAHAAVALLVVGPALLAAISGAGLAPLASLRHCVRPLVAAAVAVAVAGFGQRWVHGDLAQLFGLSTAAGAAALIVLAPFLLSFRRRGAAPDGPAANAATG</sequence>
<feature type="transmembrane region" description="Helical" evidence="8">
    <location>
        <begin position="233"/>
        <end position="255"/>
    </location>
</feature>
<accession>A0A937UMU1</accession>
<feature type="transmembrane region" description="Helical" evidence="8">
    <location>
        <begin position="103"/>
        <end position="127"/>
    </location>
</feature>
<feature type="compositionally biased region" description="Low complexity" evidence="7">
    <location>
        <begin position="34"/>
        <end position="43"/>
    </location>
</feature>
<dbReference type="PANTHER" id="PTHR30250:SF10">
    <property type="entry name" value="LIPOPOLYSACCHARIDE BIOSYNTHESIS PROTEIN WZXC"/>
    <property type="match status" value="1"/>
</dbReference>
<dbReference type="CDD" id="cd13127">
    <property type="entry name" value="MATE_tuaB_like"/>
    <property type="match status" value="1"/>
</dbReference>
<keyword evidence="6 8" id="KW-0472">Membrane</keyword>
<dbReference type="AlphaFoldDB" id="A0A937UMU1"/>
<keyword evidence="10" id="KW-1185">Reference proteome</keyword>
<keyword evidence="3" id="KW-1003">Cell membrane</keyword>
<dbReference type="RefSeq" id="WP_203010069.1">
    <property type="nucleotide sequence ID" value="NZ_JADWYU010000040.1"/>
</dbReference>
<dbReference type="EMBL" id="JAEACQ010000219">
    <property type="protein sequence ID" value="MBL7629189.1"/>
    <property type="molecule type" value="Genomic_DNA"/>
</dbReference>
<feature type="transmembrane region" description="Helical" evidence="8">
    <location>
        <begin position="385"/>
        <end position="406"/>
    </location>
</feature>
<comment type="similarity">
    <text evidence="2">Belongs to the polysaccharide synthase family.</text>
</comment>
<evidence type="ECO:0000256" key="4">
    <source>
        <dbReference type="ARBA" id="ARBA00022692"/>
    </source>
</evidence>
<keyword evidence="5 8" id="KW-1133">Transmembrane helix</keyword>
<evidence type="ECO:0000313" key="10">
    <source>
        <dbReference type="Proteomes" id="UP000604475"/>
    </source>
</evidence>
<name>A0A937UMU1_9ACTN</name>
<reference evidence="9" key="1">
    <citation type="submission" date="2020-12" db="EMBL/GenBank/DDBJ databases">
        <title>Genomic characterization of non-nitrogen-fixing Frankia strains.</title>
        <authorList>
            <person name="Carlos-Shanley C."/>
            <person name="Guerra T."/>
            <person name="Hahn D."/>
        </authorList>
    </citation>
    <scope>NUCLEOTIDE SEQUENCE</scope>
    <source>
        <strain evidence="9">CN6</strain>
    </source>
</reference>
<dbReference type="InterPro" id="IPR050833">
    <property type="entry name" value="Poly_Biosynth_Transport"/>
</dbReference>
<keyword evidence="4 8" id="KW-0812">Transmembrane</keyword>
<dbReference type="PANTHER" id="PTHR30250">
    <property type="entry name" value="PST FAMILY PREDICTED COLANIC ACID TRANSPORTER"/>
    <property type="match status" value="1"/>
</dbReference>
<dbReference type="Proteomes" id="UP000604475">
    <property type="component" value="Unassembled WGS sequence"/>
</dbReference>
<feature type="transmembrane region" description="Helical" evidence="8">
    <location>
        <begin position="443"/>
        <end position="467"/>
    </location>
</feature>
<feature type="transmembrane region" description="Helical" evidence="8">
    <location>
        <begin position="139"/>
        <end position="162"/>
    </location>
</feature>
<feature type="transmembrane region" description="Helical" evidence="8">
    <location>
        <begin position="502"/>
        <end position="523"/>
    </location>
</feature>
<evidence type="ECO:0000256" key="2">
    <source>
        <dbReference type="ARBA" id="ARBA00007430"/>
    </source>
</evidence>
<organism evidence="9 10">
    <name type="scientific">Frankia nepalensis</name>
    <dbReference type="NCBI Taxonomy" id="1836974"/>
    <lineage>
        <taxon>Bacteria</taxon>
        <taxon>Bacillati</taxon>
        <taxon>Actinomycetota</taxon>
        <taxon>Actinomycetes</taxon>
        <taxon>Frankiales</taxon>
        <taxon>Frankiaceae</taxon>
        <taxon>Frankia</taxon>
    </lineage>
</organism>
<evidence type="ECO:0000256" key="1">
    <source>
        <dbReference type="ARBA" id="ARBA00004651"/>
    </source>
</evidence>
<feature type="transmembrane region" description="Helical" evidence="8">
    <location>
        <begin position="75"/>
        <end position="97"/>
    </location>
</feature>
<proteinExistence type="inferred from homology"/>
<evidence type="ECO:0000256" key="7">
    <source>
        <dbReference type="SAM" id="MobiDB-lite"/>
    </source>
</evidence>
<evidence type="ECO:0000256" key="5">
    <source>
        <dbReference type="ARBA" id="ARBA00022989"/>
    </source>
</evidence>
<evidence type="ECO:0000313" key="9">
    <source>
        <dbReference type="EMBL" id="MBL7629189.1"/>
    </source>
</evidence>
<feature type="transmembrane region" description="Helical" evidence="8">
    <location>
        <begin position="267"/>
        <end position="287"/>
    </location>
</feature>
<feature type="transmembrane region" description="Helical" evidence="8">
    <location>
        <begin position="343"/>
        <end position="365"/>
    </location>
</feature>
<feature type="region of interest" description="Disordered" evidence="7">
    <location>
        <begin position="21"/>
        <end position="61"/>
    </location>
</feature>